<keyword evidence="4" id="KW-0378">Hydrolase</keyword>
<keyword evidence="7 8" id="KW-0472">Membrane</keyword>
<evidence type="ECO:0000313" key="9">
    <source>
        <dbReference type="Proteomes" id="UP000887565"/>
    </source>
</evidence>
<dbReference type="PANTHER" id="PTHR12174">
    <property type="entry name" value="SIGNAL PEPTIDE PEPTIDASE"/>
    <property type="match status" value="1"/>
</dbReference>
<evidence type="ECO:0000256" key="2">
    <source>
        <dbReference type="ARBA" id="ARBA00006859"/>
    </source>
</evidence>
<name>A0A915IQ06_ROMCU</name>
<dbReference type="Pfam" id="PF04258">
    <property type="entry name" value="Peptidase_A22B"/>
    <property type="match status" value="1"/>
</dbReference>
<feature type="transmembrane region" description="Helical" evidence="8">
    <location>
        <begin position="378"/>
        <end position="401"/>
    </location>
</feature>
<evidence type="ECO:0000256" key="7">
    <source>
        <dbReference type="ARBA" id="ARBA00023136"/>
    </source>
</evidence>
<feature type="transmembrane region" description="Helical" evidence="8">
    <location>
        <begin position="27"/>
        <end position="52"/>
    </location>
</feature>
<feature type="transmembrane region" description="Helical" evidence="8">
    <location>
        <begin position="351"/>
        <end position="372"/>
    </location>
</feature>
<evidence type="ECO:0000256" key="3">
    <source>
        <dbReference type="ARBA" id="ARBA00022692"/>
    </source>
</evidence>
<comment type="subcellular location">
    <subcellularLocation>
        <location evidence="1">Endoplasmic reticulum membrane</location>
        <topology evidence="1">Multi-pass membrane protein</topology>
    </subcellularLocation>
</comment>
<accession>A0A915IQ06</accession>
<evidence type="ECO:0000313" key="10">
    <source>
        <dbReference type="WBParaSite" id="nRc.2.0.1.t15504-RA"/>
    </source>
</evidence>
<feature type="transmembrane region" description="Helical" evidence="8">
    <location>
        <begin position="297"/>
        <end position="315"/>
    </location>
</feature>
<feature type="transmembrane region" description="Helical" evidence="8">
    <location>
        <begin position="167"/>
        <end position="195"/>
    </location>
</feature>
<evidence type="ECO:0000256" key="6">
    <source>
        <dbReference type="ARBA" id="ARBA00022989"/>
    </source>
</evidence>
<dbReference type="InterPro" id="IPR007369">
    <property type="entry name" value="Peptidase_A22B_SPP"/>
</dbReference>
<dbReference type="InterPro" id="IPR006639">
    <property type="entry name" value="Preselin/SPP"/>
</dbReference>
<dbReference type="SMART" id="SM00730">
    <property type="entry name" value="PSN"/>
    <property type="match status" value="1"/>
</dbReference>
<keyword evidence="5" id="KW-0256">Endoplasmic reticulum</keyword>
<dbReference type="OMA" id="RHWITNN"/>
<proteinExistence type="inferred from homology"/>
<keyword evidence="6 8" id="KW-1133">Transmembrane helix</keyword>
<dbReference type="GO" id="GO:0098553">
    <property type="term" value="C:lumenal side of endoplasmic reticulum membrane"/>
    <property type="evidence" value="ECO:0007669"/>
    <property type="project" value="TreeGrafter"/>
</dbReference>
<reference evidence="10" key="1">
    <citation type="submission" date="2022-11" db="UniProtKB">
        <authorList>
            <consortium name="WormBaseParasite"/>
        </authorList>
    </citation>
    <scope>IDENTIFICATION</scope>
</reference>
<dbReference type="GO" id="GO:0033619">
    <property type="term" value="P:membrane protein proteolysis"/>
    <property type="evidence" value="ECO:0007669"/>
    <property type="project" value="TreeGrafter"/>
</dbReference>
<evidence type="ECO:0000256" key="4">
    <source>
        <dbReference type="ARBA" id="ARBA00022801"/>
    </source>
</evidence>
<dbReference type="GO" id="GO:0042500">
    <property type="term" value="F:aspartic endopeptidase activity, intramembrane cleaving"/>
    <property type="evidence" value="ECO:0007669"/>
    <property type="project" value="InterPro"/>
</dbReference>
<feature type="transmembrane region" description="Helical" evidence="8">
    <location>
        <begin position="422"/>
        <end position="440"/>
    </location>
</feature>
<comment type="similarity">
    <text evidence="2">Belongs to the peptidase A22B family.</text>
</comment>
<dbReference type="AlphaFoldDB" id="A0A915IQ06"/>
<evidence type="ECO:0000256" key="1">
    <source>
        <dbReference type="ARBA" id="ARBA00004477"/>
    </source>
</evidence>
<evidence type="ECO:0000256" key="5">
    <source>
        <dbReference type="ARBA" id="ARBA00022824"/>
    </source>
</evidence>
<dbReference type="PANTHER" id="PTHR12174:SF23">
    <property type="entry name" value="MINOR HISTOCOMPATIBILITY ANTIGEN H13"/>
    <property type="match status" value="1"/>
</dbReference>
<dbReference type="GO" id="GO:0098554">
    <property type="term" value="C:cytoplasmic side of endoplasmic reticulum membrane"/>
    <property type="evidence" value="ECO:0007669"/>
    <property type="project" value="TreeGrafter"/>
</dbReference>
<sequence length="473" mass="53624">MSDPKVDQTAAASNGTATTPITPEGMIIAYTGLYTMAMFCICYGSYLSAALIRKRRREKKFMENSITFKDARYFPVTASCVLFGLYCLFRRKECLALVLKLFRHVKIYAPVNLASKIENFLIVASSNISQLNNATGDNSSSSSFINEKLHNVTFVHNVLEMFTKENISYFLLIFFCFEGVFALAHLLKPIIVWLIRPQYLKDKLFGRQISYYRLSFTKSPLENVNHDNVKENVDETEEPRKQYFDCTLDSKDIFSIMVCCLIGICHVTNRNWLSNNAFGLAFTLYGIEELHLSSFKAGAVLLAGLFVYDVFWVFATDVMSTVATTINAPILLMFPQDLLTNGFFSSTKFAMLGLGDIVIPGIFLALLLRYGEKYNQKIYFYFTVVAYACGLMLTILVMHYFKARKFKVFSKVLKRSYAAQPALLYLVPACLGAPLFLALLKGQVGLLWNYDEADIVKPEKPEKKDAKKMTKSD</sequence>
<organism evidence="9 10">
    <name type="scientific">Romanomermis culicivorax</name>
    <name type="common">Nematode worm</name>
    <dbReference type="NCBI Taxonomy" id="13658"/>
    <lineage>
        <taxon>Eukaryota</taxon>
        <taxon>Metazoa</taxon>
        <taxon>Ecdysozoa</taxon>
        <taxon>Nematoda</taxon>
        <taxon>Enoplea</taxon>
        <taxon>Dorylaimia</taxon>
        <taxon>Mermithida</taxon>
        <taxon>Mermithoidea</taxon>
        <taxon>Mermithidae</taxon>
        <taxon>Romanomermis</taxon>
    </lineage>
</organism>
<dbReference type="WBParaSite" id="nRc.2.0.1.t15504-RA">
    <property type="protein sequence ID" value="nRc.2.0.1.t15504-RA"/>
    <property type="gene ID" value="nRc.2.0.1.g15504"/>
</dbReference>
<protein>
    <submittedName>
        <fullName evidence="10">Uncharacterized protein</fullName>
    </submittedName>
</protein>
<keyword evidence="9" id="KW-1185">Reference proteome</keyword>
<evidence type="ECO:0000256" key="8">
    <source>
        <dbReference type="SAM" id="Phobius"/>
    </source>
</evidence>
<dbReference type="Proteomes" id="UP000887565">
    <property type="component" value="Unplaced"/>
</dbReference>
<keyword evidence="3 8" id="KW-0812">Transmembrane</keyword>
<dbReference type="GO" id="GO:0006465">
    <property type="term" value="P:signal peptide processing"/>
    <property type="evidence" value="ECO:0007669"/>
    <property type="project" value="TreeGrafter"/>
</dbReference>